<protein>
    <submittedName>
        <fullName evidence="2">Uncharacterized protein</fullName>
    </submittedName>
</protein>
<sequence length="73" mass="8373">MERLLSDPARLQLAIGYRTTAQRLNLRRLYAHHPCLYGQHTPRAQTLCAATFGCAALCEQRLGRSGLHRRQRQ</sequence>
<evidence type="ECO:0000313" key="4">
    <source>
        <dbReference type="Proteomes" id="UP000234181"/>
    </source>
</evidence>
<dbReference type="EMBL" id="OCYS01000098">
    <property type="protein sequence ID" value="SON89699.1"/>
    <property type="molecule type" value="Genomic_DNA"/>
</dbReference>
<evidence type="ECO:0000313" key="3">
    <source>
        <dbReference type="Proteomes" id="UP000234166"/>
    </source>
</evidence>
<dbReference type="Proteomes" id="UP000234181">
    <property type="component" value="Unassembled WGS sequence"/>
</dbReference>
<evidence type="ECO:0000313" key="2">
    <source>
        <dbReference type="EMBL" id="SON89699.1"/>
    </source>
</evidence>
<name>A0AB38E0N6_XANCH</name>
<comment type="caution">
    <text evidence="2">The sequence shown here is derived from an EMBL/GenBank/DDBJ whole genome shotgun (WGS) entry which is preliminary data.</text>
</comment>
<proteinExistence type="predicted"/>
<dbReference type="Proteomes" id="UP000234166">
    <property type="component" value="Unassembled WGS sequence"/>
</dbReference>
<dbReference type="EMBL" id="OCYT01000102">
    <property type="protein sequence ID" value="SON82567.1"/>
    <property type="molecule type" value="Genomic_DNA"/>
</dbReference>
<evidence type="ECO:0000313" key="1">
    <source>
        <dbReference type="EMBL" id="SON82567.1"/>
    </source>
</evidence>
<keyword evidence="4" id="KW-1185">Reference proteome</keyword>
<reference evidence="3 4" key="1">
    <citation type="submission" date="2017-10" db="EMBL/GenBank/DDBJ databases">
        <authorList>
            <person name="Regsiter A."/>
            <person name="William W."/>
        </authorList>
    </citation>
    <scope>NUCLEOTIDE SEQUENCE [LARGE SCALE GENOMIC DNA]</scope>
    <source>
        <strain evidence="1 4">CFBP6984</strain>
        <strain evidence="2 3">CFBP7430</strain>
    </source>
</reference>
<accession>A0AB38E0N6</accession>
<dbReference type="AlphaFoldDB" id="A0AB38E0N6"/>
<gene>
    <name evidence="1" type="ORF">XAP6984_460019</name>
    <name evidence="2" type="ORF">XAP7430_430019</name>
</gene>
<organism evidence="2 3">
    <name type="scientific">Xanthomonas campestris pv. phaseoli</name>
    <dbReference type="NCBI Taxonomy" id="317013"/>
    <lineage>
        <taxon>Bacteria</taxon>
        <taxon>Pseudomonadati</taxon>
        <taxon>Pseudomonadota</taxon>
        <taxon>Gammaproteobacteria</taxon>
        <taxon>Lysobacterales</taxon>
        <taxon>Lysobacteraceae</taxon>
        <taxon>Xanthomonas</taxon>
    </lineage>
</organism>